<reference evidence="1 2" key="1">
    <citation type="journal article" date="2024" name="Ann. Entomol. Soc. Am.">
        <title>Genomic analyses of the southern and eastern yellowjacket wasps (Hymenoptera: Vespidae) reveal evolutionary signatures of social life.</title>
        <authorList>
            <person name="Catto M.A."/>
            <person name="Caine P.B."/>
            <person name="Orr S.E."/>
            <person name="Hunt B.G."/>
            <person name="Goodisman M.A.D."/>
        </authorList>
    </citation>
    <scope>NUCLEOTIDE SEQUENCE [LARGE SCALE GENOMIC DNA]</scope>
    <source>
        <strain evidence="1">232</strain>
        <tissue evidence="1">Head and thorax</tissue>
    </source>
</reference>
<evidence type="ECO:0000313" key="1">
    <source>
        <dbReference type="EMBL" id="KAL2746318.1"/>
    </source>
</evidence>
<comment type="caution">
    <text evidence="1">The sequence shown here is derived from an EMBL/GenBank/DDBJ whole genome shotgun (WGS) entry which is preliminary data.</text>
</comment>
<proteinExistence type="predicted"/>
<evidence type="ECO:0000313" key="2">
    <source>
        <dbReference type="Proteomes" id="UP001607303"/>
    </source>
</evidence>
<accession>A0ABD2CMI0</accession>
<dbReference type="Proteomes" id="UP001607303">
    <property type="component" value="Unassembled WGS sequence"/>
</dbReference>
<name>A0ABD2CMI0_VESMC</name>
<sequence>MTETVKRIGIFITDGASRRLTKSRNFKPQDQDPRLHRDPNRVLSSDKCCPLSSFLSFCIYNRTKLFQLVDRTRHAENRCKLIASRSGGYRIGRQDVMWIVSMNSYGETPIQATATKRPHFFPRSRWGTRGKRSKDRRNIIDKVLMKANRYSIVMKSILFEKPNGNITIILRGRIRKPFETGYIGRTNSKNQDHLQ</sequence>
<organism evidence="1 2">
    <name type="scientific">Vespula maculifrons</name>
    <name type="common">Eastern yellow jacket</name>
    <name type="synonym">Wasp</name>
    <dbReference type="NCBI Taxonomy" id="7453"/>
    <lineage>
        <taxon>Eukaryota</taxon>
        <taxon>Metazoa</taxon>
        <taxon>Ecdysozoa</taxon>
        <taxon>Arthropoda</taxon>
        <taxon>Hexapoda</taxon>
        <taxon>Insecta</taxon>
        <taxon>Pterygota</taxon>
        <taxon>Neoptera</taxon>
        <taxon>Endopterygota</taxon>
        <taxon>Hymenoptera</taxon>
        <taxon>Apocrita</taxon>
        <taxon>Aculeata</taxon>
        <taxon>Vespoidea</taxon>
        <taxon>Vespidae</taxon>
        <taxon>Vespinae</taxon>
        <taxon>Vespula</taxon>
    </lineage>
</organism>
<keyword evidence="2" id="KW-1185">Reference proteome</keyword>
<gene>
    <name evidence="1" type="ORF">V1477_004688</name>
</gene>
<dbReference type="EMBL" id="JAYRBN010000037">
    <property type="protein sequence ID" value="KAL2746318.1"/>
    <property type="molecule type" value="Genomic_DNA"/>
</dbReference>
<dbReference type="AlphaFoldDB" id="A0ABD2CMI0"/>
<protein>
    <submittedName>
        <fullName evidence="1">Uncharacterized protein</fullName>
    </submittedName>
</protein>